<evidence type="ECO:0000259" key="2">
    <source>
        <dbReference type="Pfam" id="PF19780"/>
    </source>
</evidence>
<comment type="caution">
    <text evidence="3">The sequence shown here is derived from an EMBL/GenBank/DDBJ whole genome shotgun (WGS) entry which is preliminary data.</text>
</comment>
<name>A0ABT7EIY0_9GAMM</name>
<evidence type="ECO:0000313" key="4">
    <source>
        <dbReference type="Proteomes" id="UP001231915"/>
    </source>
</evidence>
<proteinExistence type="predicted"/>
<feature type="signal peptide" evidence="1">
    <location>
        <begin position="1"/>
        <end position="20"/>
    </location>
</feature>
<keyword evidence="4" id="KW-1185">Reference proteome</keyword>
<accession>A0ABT7EIY0</accession>
<evidence type="ECO:0000256" key="1">
    <source>
        <dbReference type="SAM" id="SignalP"/>
    </source>
</evidence>
<evidence type="ECO:0000313" key="3">
    <source>
        <dbReference type="EMBL" id="MDK2595015.1"/>
    </source>
</evidence>
<organism evidence="3 4">
    <name type="scientific">Pseudoalteromonas obscura</name>
    <dbReference type="NCBI Taxonomy" id="3048491"/>
    <lineage>
        <taxon>Bacteria</taxon>
        <taxon>Pseudomonadati</taxon>
        <taxon>Pseudomonadota</taxon>
        <taxon>Gammaproteobacteria</taxon>
        <taxon>Alteromonadales</taxon>
        <taxon>Pseudoalteromonadaceae</taxon>
        <taxon>Pseudoalteromonas</taxon>
    </lineage>
</organism>
<dbReference type="RefSeq" id="WP_284136865.1">
    <property type="nucleotide sequence ID" value="NZ_JASJUT010000003.1"/>
</dbReference>
<sequence>MSKVIGFVFVCLAFHSTVQAKSCDSVKSLSWLVGNWYSESSKLKINESWKQISGKTFEGAGSTYSIEKGKTVSSETLRLVEMSGEVFYVAKVASNDLPVAFKLTSCSAKTAVFENPQHDFPKKLSYQLTKDNNITVLISGEKGKGFTIDFVENNDS</sequence>
<dbReference type="Pfam" id="PF19780">
    <property type="entry name" value="DUF6265"/>
    <property type="match status" value="1"/>
</dbReference>
<dbReference type="EMBL" id="JASJUT010000003">
    <property type="protein sequence ID" value="MDK2595015.1"/>
    <property type="molecule type" value="Genomic_DNA"/>
</dbReference>
<gene>
    <name evidence="3" type="ORF">QNM18_08170</name>
</gene>
<dbReference type="InterPro" id="IPR046232">
    <property type="entry name" value="DUF6265"/>
</dbReference>
<reference evidence="3 4" key="1">
    <citation type="submission" date="2023-05" db="EMBL/GenBank/DDBJ databases">
        <title>Pseudoalteromonas ardens sp. nov., Pseudoalteromonas obscura sp. nov., and Pseudoalteromonas umbrosa sp. nov., isolated from the coral Montipora capitata.</title>
        <authorList>
            <person name="Thomas E.M."/>
            <person name="Smith E.M."/>
            <person name="Papke E."/>
            <person name="Shlafstein M.D."/>
            <person name="Oline D.K."/>
            <person name="Videau P."/>
            <person name="Saw J.H."/>
            <person name="Strangman W.K."/>
            <person name="Ushijima B."/>
        </authorList>
    </citation>
    <scope>NUCLEOTIDE SEQUENCE [LARGE SCALE GENOMIC DNA]</scope>
    <source>
        <strain evidence="3 4">P94</strain>
    </source>
</reference>
<keyword evidence="1" id="KW-0732">Signal</keyword>
<feature type="domain" description="DUF6265" evidence="2">
    <location>
        <begin position="30"/>
        <end position="139"/>
    </location>
</feature>
<protein>
    <submittedName>
        <fullName evidence="3">DUF6265 family protein</fullName>
    </submittedName>
</protein>
<dbReference type="Proteomes" id="UP001231915">
    <property type="component" value="Unassembled WGS sequence"/>
</dbReference>
<feature type="chain" id="PRO_5046627015" evidence="1">
    <location>
        <begin position="21"/>
        <end position="156"/>
    </location>
</feature>